<evidence type="ECO:0000313" key="2">
    <source>
        <dbReference type="EMBL" id="KAG2429642.1"/>
    </source>
</evidence>
<name>A0A835VUD6_CHLIN</name>
<feature type="compositionally biased region" description="Low complexity" evidence="1">
    <location>
        <begin position="286"/>
        <end position="311"/>
    </location>
</feature>
<dbReference type="EMBL" id="JAEHOC010000030">
    <property type="protein sequence ID" value="KAG2429642.1"/>
    <property type="molecule type" value="Genomic_DNA"/>
</dbReference>
<dbReference type="SUPFAM" id="SSF55961">
    <property type="entry name" value="Bet v1-like"/>
    <property type="match status" value="1"/>
</dbReference>
<dbReference type="OrthoDB" id="530906at2759"/>
<feature type="region of interest" description="Disordered" evidence="1">
    <location>
        <begin position="223"/>
        <end position="243"/>
    </location>
</feature>
<accession>A0A835VUD6</accession>
<comment type="caution">
    <text evidence="2">The sequence shown here is derived from an EMBL/GenBank/DDBJ whole genome shotgun (WGS) entry which is preliminary data.</text>
</comment>
<dbReference type="AlphaFoldDB" id="A0A835VUD6"/>
<protein>
    <submittedName>
        <fullName evidence="2">Uncharacterized protein</fullName>
    </submittedName>
</protein>
<reference evidence="2" key="1">
    <citation type="journal article" date="2020" name="bioRxiv">
        <title>Comparative genomics of Chlamydomonas.</title>
        <authorList>
            <person name="Craig R.J."/>
            <person name="Hasan A.R."/>
            <person name="Ness R.W."/>
            <person name="Keightley P.D."/>
        </authorList>
    </citation>
    <scope>NUCLEOTIDE SEQUENCE</scope>
    <source>
        <strain evidence="2">SAG 7.73</strain>
    </source>
</reference>
<proteinExistence type="predicted"/>
<dbReference type="Gene3D" id="3.30.530.20">
    <property type="match status" value="1"/>
</dbReference>
<dbReference type="InterPro" id="IPR023393">
    <property type="entry name" value="START-like_dom_sf"/>
</dbReference>
<evidence type="ECO:0000256" key="1">
    <source>
        <dbReference type="SAM" id="MobiDB-lite"/>
    </source>
</evidence>
<feature type="compositionally biased region" description="Low complexity" evidence="1">
    <location>
        <begin position="268"/>
        <end position="277"/>
    </location>
</feature>
<keyword evidence="3" id="KW-1185">Reference proteome</keyword>
<dbReference type="Proteomes" id="UP000650467">
    <property type="component" value="Unassembled WGS sequence"/>
</dbReference>
<gene>
    <name evidence="2" type="ORF">HXX76_010871</name>
</gene>
<sequence length="434" mass="44032">MVFGWGLGGSAASARAGTASGGVSAGPQERAVIADAGVGAATVDSSEFGPGSSSDAAMTSGGGGMVGLAAAMGADDVSWAPLSAGGGSRGAAAKAGRAAGPKETQPYRFQSHAVKAHLKDRGTAVVDLRAVVADAPCDVVFDLLADPHQHEHIFEAIESANATLVSEEGPVRRWRLDYRARWKFWKVGGVCDNRLWMTTDREAGTVSFVLREPGFLRRYEGTWTITGPSGKGPGGAYKTPTTTAATTTAAATAASLPFLQRSAHRRSPSSTSLSSASGHDESAVASPRSLSSKSSRGSSSSGSSSSGSPSPADTPRSAGTDAGGVSGGGGLGSFLAAINNPFMSSHHHSSSGGAATAAPQPQLQPVSPTTIVVSKCMSPKVAPPFPINQVLKGHAVGQVGDMLEGLLLATAQRIQLDEQEREGDKGRKAGAVWK</sequence>
<dbReference type="PANTHER" id="PTHR31385:SF1">
    <property type="entry name" value="PUTATIVE (DUF220)-RELATED"/>
    <property type="match status" value="1"/>
</dbReference>
<organism evidence="2 3">
    <name type="scientific">Chlamydomonas incerta</name>
    <dbReference type="NCBI Taxonomy" id="51695"/>
    <lineage>
        <taxon>Eukaryota</taxon>
        <taxon>Viridiplantae</taxon>
        <taxon>Chlorophyta</taxon>
        <taxon>core chlorophytes</taxon>
        <taxon>Chlorophyceae</taxon>
        <taxon>CS clade</taxon>
        <taxon>Chlamydomonadales</taxon>
        <taxon>Chlamydomonadaceae</taxon>
        <taxon>Chlamydomonas</taxon>
    </lineage>
</organism>
<feature type="region of interest" description="Disordered" evidence="1">
    <location>
        <begin position="259"/>
        <end position="326"/>
    </location>
</feature>
<dbReference type="PANTHER" id="PTHR31385">
    <property type="entry name" value="PUTATIVE (DUF220)-RELATED"/>
    <property type="match status" value="1"/>
</dbReference>
<evidence type="ECO:0000313" key="3">
    <source>
        <dbReference type="Proteomes" id="UP000650467"/>
    </source>
</evidence>